<feature type="domain" description="GTPase Der C-terminal KH-domain-like" evidence="3">
    <location>
        <begin position="120"/>
        <end position="200"/>
    </location>
</feature>
<dbReference type="PANTHER" id="PTHR43834">
    <property type="entry name" value="GTPASE DER"/>
    <property type="match status" value="1"/>
</dbReference>
<dbReference type="PANTHER" id="PTHR43834:SF6">
    <property type="entry name" value="GTPASE DER"/>
    <property type="match status" value="1"/>
</dbReference>
<dbReference type="InterPro" id="IPR027417">
    <property type="entry name" value="P-loop_NTPase"/>
</dbReference>
<dbReference type="SUPFAM" id="SSF52540">
    <property type="entry name" value="P-loop containing nucleoside triphosphate hydrolases"/>
    <property type="match status" value="1"/>
</dbReference>
<feature type="non-terminal residue" evidence="4">
    <location>
        <position position="1"/>
    </location>
</feature>
<evidence type="ECO:0000259" key="2">
    <source>
        <dbReference type="Pfam" id="PF00009"/>
    </source>
</evidence>
<reference evidence="4" key="1">
    <citation type="journal article" date="2014" name="Front. Microbiol.">
        <title>High frequency of phylogenetically diverse reductive dehalogenase-homologous genes in deep subseafloor sedimentary metagenomes.</title>
        <authorList>
            <person name="Kawai M."/>
            <person name="Futagami T."/>
            <person name="Toyoda A."/>
            <person name="Takaki Y."/>
            <person name="Nishi S."/>
            <person name="Hori S."/>
            <person name="Arai W."/>
            <person name="Tsubouchi T."/>
            <person name="Morono Y."/>
            <person name="Uchiyama I."/>
            <person name="Ito T."/>
            <person name="Fujiyama A."/>
            <person name="Inagaki F."/>
            <person name="Takami H."/>
        </authorList>
    </citation>
    <scope>NUCLEOTIDE SEQUENCE</scope>
    <source>
        <strain evidence="4">Expedition CK06-06</strain>
    </source>
</reference>
<protein>
    <recommendedName>
        <fullName evidence="5">GTPase Der C-terminal KH-domain-like domain-containing protein</fullName>
    </recommendedName>
</protein>
<gene>
    <name evidence="4" type="ORF">S01H4_58279</name>
</gene>
<evidence type="ECO:0000256" key="1">
    <source>
        <dbReference type="ARBA" id="ARBA00022741"/>
    </source>
</evidence>
<proteinExistence type="predicted"/>
<dbReference type="FunFam" id="3.30.300.20:FF:000004">
    <property type="entry name" value="GTPase Der"/>
    <property type="match status" value="1"/>
</dbReference>
<keyword evidence="1" id="KW-0547">Nucleotide-binding</keyword>
<evidence type="ECO:0000259" key="3">
    <source>
        <dbReference type="Pfam" id="PF14714"/>
    </source>
</evidence>
<dbReference type="Pfam" id="PF00009">
    <property type="entry name" value="GTP_EFTU"/>
    <property type="match status" value="1"/>
</dbReference>
<dbReference type="Pfam" id="PF14714">
    <property type="entry name" value="KH_dom-like"/>
    <property type="match status" value="1"/>
</dbReference>
<comment type="caution">
    <text evidence="4">The sequence shown here is derived from an EMBL/GenBank/DDBJ whole genome shotgun (WGS) entry which is preliminary data.</text>
</comment>
<feature type="domain" description="Tr-type G" evidence="2">
    <location>
        <begin position="22"/>
        <end position="110"/>
    </location>
</feature>
<evidence type="ECO:0008006" key="5">
    <source>
        <dbReference type="Google" id="ProtNLM"/>
    </source>
</evidence>
<dbReference type="GO" id="GO:0005525">
    <property type="term" value="F:GTP binding"/>
    <property type="evidence" value="ECO:0007669"/>
    <property type="project" value="InterPro"/>
</dbReference>
<dbReference type="Gene3D" id="3.40.50.300">
    <property type="entry name" value="P-loop containing nucleotide triphosphate hydrolases"/>
    <property type="match status" value="1"/>
</dbReference>
<sequence length="205" mass="23055">GIRRRGRLGVGVERYSVLRALRAIDRADIALLVLDATELVTAQDMHIAGYIQQAAKGIVLVVNKWDLVADGNIKEYHKYILRQIKFMSYASVLCISAKFGQGVDKVMPEARRVYQERLKRLPTAAVNSVVQQAVAAHSLPRSGTKQLKVLYATQAEVNPPTFIFFVNDVGLIHFSYRRYLENKLRQSFGFAGTSIRLVFKTRGES</sequence>
<dbReference type="Gene3D" id="3.30.300.20">
    <property type="match status" value="1"/>
</dbReference>
<dbReference type="GO" id="GO:0043022">
    <property type="term" value="F:ribosome binding"/>
    <property type="evidence" value="ECO:0007669"/>
    <property type="project" value="TreeGrafter"/>
</dbReference>
<dbReference type="EMBL" id="BART01034025">
    <property type="protein sequence ID" value="GAH13671.1"/>
    <property type="molecule type" value="Genomic_DNA"/>
</dbReference>
<dbReference type="InterPro" id="IPR015946">
    <property type="entry name" value="KH_dom-like_a/b"/>
</dbReference>
<evidence type="ECO:0000313" key="4">
    <source>
        <dbReference type="EMBL" id="GAH13671.1"/>
    </source>
</evidence>
<accession>X1CYS1</accession>
<dbReference type="InterPro" id="IPR000795">
    <property type="entry name" value="T_Tr_GTP-bd_dom"/>
</dbReference>
<dbReference type="AlphaFoldDB" id="X1CYS1"/>
<organism evidence="4">
    <name type="scientific">marine sediment metagenome</name>
    <dbReference type="NCBI Taxonomy" id="412755"/>
    <lineage>
        <taxon>unclassified sequences</taxon>
        <taxon>metagenomes</taxon>
        <taxon>ecological metagenomes</taxon>
    </lineage>
</organism>
<name>X1CYS1_9ZZZZ</name>
<dbReference type="GO" id="GO:0003924">
    <property type="term" value="F:GTPase activity"/>
    <property type="evidence" value="ECO:0007669"/>
    <property type="project" value="InterPro"/>
</dbReference>
<dbReference type="InterPro" id="IPR032859">
    <property type="entry name" value="KH_dom-like"/>
</dbReference>